<dbReference type="Pfam" id="PF06745">
    <property type="entry name" value="ATPase"/>
    <property type="match status" value="1"/>
</dbReference>
<accession>A0A128A326</accession>
<feature type="domain" description="KaiC-like" evidence="3">
    <location>
        <begin position="5"/>
        <end position="228"/>
    </location>
</feature>
<dbReference type="Proteomes" id="UP000196239">
    <property type="component" value="Chromosome 1"/>
</dbReference>
<keyword evidence="5" id="KW-1185">Reference proteome</keyword>
<dbReference type="PANTHER" id="PTHR43637">
    <property type="entry name" value="UPF0273 PROTEIN TM_0370"/>
    <property type="match status" value="1"/>
</dbReference>
<dbReference type="KEGG" id="ndv:NDEV_0984"/>
<keyword evidence="1" id="KW-0547">Nucleotide-binding</keyword>
<evidence type="ECO:0000256" key="2">
    <source>
        <dbReference type="ARBA" id="ARBA00022840"/>
    </source>
</evidence>
<dbReference type="SUPFAM" id="SSF52540">
    <property type="entry name" value="P-loop containing nucleoside triphosphate hydrolases"/>
    <property type="match status" value="1"/>
</dbReference>
<evidence type="ECO:0000313" key="4">
    <source>
        <dbReference type="EMBL" id="CUR51749.1"/>
    </source>
</evidence>
<dbReference type="AlphaFoldDB" id="A0A128A326"/>
<dbReference type="InterPro" id="IPR027417">
    <property type="entry name" value="P-loop_NTPase"/>
</dbReference>
<dbReference type="GO" id="GO:0005524">
    <property type="term" value="F:ATP binding"/>
    <property type="evidence" value="ECO:0007669"/>
    <property type="project" value="UniProtKB-KW"/>
</dbReference>
<reference evidence="5" key="1">
    <citation type="submission" date="2015-10" db="EMBL/GenBank/DDBJ databases">
        <authorList>
            <person name="Lehtovirta-Morley L.E."/>
            <person name="Vieille C."/>
        </authorList>
    </citation>
    <scope>NUCLEOTIDE SEQUENCE [LARGE SCALE GENOMIC DNA]</scope>
</reference>
<keyword evidence="4" id="KW-0969">Cilium</keyword>
<organism evidence="4 5">
    <name type="scientific">Nitrosotalea devaniterrae</name>
    <dbReference type="NCBI Taxonomy" id="1078905"/>
    <lineage>
        <taxon>Archaea</taxon>
        <taxon>Nitrososphaerota</taxon>
        <taxon>Nitrososphaeria</taxon>
        <taxon>Nitrosotaleales</taxon>
        <taxon>Nitrosotaleaceae</taxon>
        <taxon>Nitrosotalea</taxon>
    </lineage>
</organism>
<evidence type="ECO:0000259" key="3">
    <source>
        <dbReference type="Pfam" id="PF06745"/>
    </source>
</evidence>
<evidence type="ECO:0000313" key="5">
    <source>
        <dbReference type="Proteomes" id="UP000196239"/>
    </source>
</evidence>
<keyword evidence="4" id="KW-0282">Flagellum</keyword>
<sequence>MIKTIPTGNEEVDRQLAGGIPTPCLMMIEGEHGTGKSALAAQFIQGMLSSKMKVLCVTENTVKDYIEKMKTITFNFTTAFLQNRFSILPLHVYGAVWSQKQSSFLLPVIGRYISSNSKNFDCVVIDSISLLTMYADAGQILDFLTRCKYLVSTGMTVILTMHETSIPEDISMRIKSACDVYFSLSTASIGGKAVKVMKVIKLIGSSEASESSFAFEIDTNFGIKIVPISTANA</sequence>
<proteinExistence type="predicted"/>
<dbReference type="PANTHER" id="PTHR43637:SF3">
    <property type="entry name" value="FLAGELLA-RELATED PROTEIN H-RELATED"/>
    <property type="match status" value="1"/>
</dbReference>
<evidence type="ECO:0000256" key="1">
    <source>
        <dbReference type="ARBA" id="ARBA00022741"/>
    </source>
</evidence>
<dbReference type="NCBIfam" id="NF004723">
    <property type="entry name" value="PRK06067.1"/>
    <property type="match status" value="1"/>
</dbReference>
<protein>
    <submittedName>
        <fullName evidence="4">Flagellar accessory protein FlaH</fullName>
    </submittedName>
</protein>
<dbReference type="EMBL" id="LN890280">
    <property type="protein sequence ID" value="CUR51749.1"/>
    <property type="molecule type" value="Genomic_DNA"/>
</dbReference>
<gene>
    <name evidence="4" type="primary">flaH</name>
    <name evidence="4" type="ORF">NDEV_0984</name>
</gene>
<dbReference type="Gene3D" id="3.40.50.300">
    <property type="entry name" value="P-loop containing nucleotide triphosphate hydrolases"/>
    <property type="match status" value="1"/>
</dbReference>
<dbReference type="InterPro" id="IPR014774">
    <property type="entry name" value="KaiC-like_dom"/>
</dbReference>
<keyword evidence="4" id="KW-0966">Cell projection</keyword>
<name>A0A128A326_9ARCH</name>
<keyword evidence="2" id="KW-0067">ATP-binding</keyword>